<dbReference type="InterPro" id="IPR032508">
    <property type="entry name" value="FecR_C"/>
</dbReference>
<keyword evidence="1" id="KW-0812">Transmembrane</keyword>
<dbReference type="EMBL" id="JAERMS010000045">
    <property type="protein sequence ID" value="MBO1364252.1"/>
    <property type="molecule type" value="Genomic_DNA"/>
</dbReference>
<dbReference type="Pfam" id="PF16344">
    <property type="entry name" value="FecR_C"/>
    <property type="match status" value="1"/>
</dbReference>
<protein>
    <submittedName>
        <fullName evidence="3">DUF4974 domain-containing protein</fullName>
    </submittedName>
</protein>
<sequence>MKEETINKKRTQLLDMQEHPDRYTEEAFNDLLTDEDVRRFAYDMAMTKRAMRKHEREEVDVDRTWKAFSTRHQPRHRNRIKVVAATIGIIFLSSIAFAAVLRWGFFRSTRSEIPNHNQPVIAQKHPNTSLQDTIPAQQDSTSNLPIVFDDAELATILNQMAAYYHVEVVFQRKQSKHVRLYFRWNRQKSLSQQLELLNAFDRINLTLSDHTLIVD</sequence>
<feature type="transmembrane region" description="Helical" evidence="1">
    <location>
        <begin position="82"/>
        <end position="105"/>
    </location>
</feature>
<feature type="domain" description="Protein FecR C-terminal" evidence="2">
    <location>
        <begin position="146"/>
        <end position="214"/>
    </location>
</feature>
<gene>
    <name evidence="3" type="ORF">JHU38_10835</name>
</gene>
<evidence type="ECO:0000313" key="3">
    <source>
        <dbReference type="EMBL" id="MBO1364252.1"/>
    </source>
</evidence>
<evidence type="ECO:0000259" key="2">
    <source>
        <dbReference type="Pfam" id="PF16344"/>
    </source>
</evidence>
<comment type="caution">
    <text evidence="3">The sequence shown here is derived from an EMBL/GenBank/DDBJ whole genome shotgun (WGS) entry which is preliminary data.</text>
</comment>
<dbReference type="Gene3D" id="3.55.50.30">
    <property type="match status" value="1"/>
</dbReference>
<proteinExistence type="predicted"/>
<keyword evidence="1" id="KW-0472">Membrane</keyword>
<dbReference type="Proteomes" id="UP000664265">
    <property type="component" value="Unassembled WGS sequence"/>
</dbReference>
<organism evidence="3 4">
    <name type="scientific">Prevotella illustrans</name>
    <dbReference type="NCBI Taxonomy" id="2800387"/>
    <lineage>
        <taxon>Bacteria</taxon>
        <taxon>Pseudomonadati</taxon>
        <taxon>Bacteroidota</taxon>
        <taxon>Bacteroidia</taxon>
        <taxon>Bacteroidales</taxon>
        <taxon>Prevotellaceae</taxon>
        <taxon>Prevotella</taxon>
    </lineage>
</organism>
<accession>A0ABS3M7U5</accession>
<dbReference type="RefSeq" id="WP_107581807.1">
    <property type="nucleotide sequence ID" value="NZ_JAERMS010000045.1"/>
</dbReference>
<keyword evidence="4" id="KW-1185">Reference proteome</keyword>
<reference evidence="3 4" key="1">
    <citation type="submission" date="2021-01" db="EMBL/GenBank/DDBJ databases">
        <title>Prevotella A2931 sp. nov.</title>
        <authorList>
            <person name="Buhl M."/>
            <person name="Oberhettinger P."/>
        </authorList>
    </citation>
    <scope>NUCLEOTIDE SEQUENCE [LARGE SCALE GENOMIC DNA]</scope>
    <source>
        <strain evidence="3 4">A2931</strain>
    </source>
</reference>
<keyword evidence="1" id="KW-1133">Transmembrane helix</keyword>
<evidence type="ECO:0000313" key="4">
    <source>
        <dbReference type="Proteomes" id="UP000664265"/>
    </source>
</evidence>
<evidence type="ECO:0000256" key="1">
    <source>
        <dbReference type="SAM" id="Phobius"/>
    </source>
</evidence>
<name>A0ABS3M7U5_9BACT</name>